<feature type="transmembrane region" description="Helical" evidence="6">
    <location>
        <begin position="379"/>
        <end position="398"/>
    </location>
</feature>
<dbReference type="Gene3D" id="1.20.1250.20">
    <property type="entry name" value="MFS general substrate transporter like domains"/>
    <property type="match status" value="1"/>
</dbReference>
<proteinExistence type="predicted"/>
<dbReference type="InterPro" id="IPR011701">
    <property type="entry name" value="MFS"/>
</dbReference>
<accession>A0A6G0TYV1</accession>
<evidence type="ECO:0008006" key="9">
    <source>
        <dbReference type="Google" id="ProtNLM"/>
    </source>
</evidence>
<dbReference type="Pfam" id="PF07690">
    <property type="entry name" value="MFS_1"/>
    <property type="match status" value="1"/>
</dbReference>
<keyword evidence="4 6" id="KW-0472">Membrane</keyword>
<dbReference type="OrthoDB" id="3026777at2759"/>
<dbReference type="EMBL" id="VYZN01000013">
    <property type="protein sequence ID" value="KAE9541328.1"/>
    <property type="molecule type" value="Genomic_DNA"/>
</dbReference>
<feature type="transmembrane region" description="Helical" evidence="6">
    <location>
        <begin position="205"/>
        <end position="227"/>
    </location>
</feature>
<feature type="transmembrane region" description="Helical" evidence="6">
    <location>
        <begin position="471"/>
        <end position="490"/>
    </location>
</feature>
<keyword evidence="3 6" id="KW-1133">Transmembrane helix</keyword>
<sequence>MNKHQEMERPPISNCDGDEEDSAWQKMSLKSKAAFVARNVTVEPMLGIFQLSMIMSSLTTQNLNMQKACRVNLDLDKTVCFALENKNATSYPAEEVAVQQLVTKMMLWQSFIQNMVPCVLVMFVGSWSDRNRKRKPFMLLPIIGELVRNIGLIACVYFFYELPMEIAGIVETIPPAVTGGLPVLILAVFAYVGDISTVENRTVRVGFVSLFFSISITFGSALSGIVYRDYGFYGVYVISTALYLFSFIYCIVVIKDIEPDVEKYHENHIAVEHCKKSLFREITDFFDLNHVKEAIRVTFKRRNDDNRRNDIILLFIIMVIILGPLSGEQTLMYLLVRVKFGWNEVDFSVFSTYYFICNLAGIGFSLWILVNRLGIDDRLIGAIGCLSKGLASFVYAFAPTEFLFYLGPIVDLFHGTALVAFRAILSKLVPANQLGQALAVSSLVETIVPAIFRPLYSVIYYKTLHYVPGAFYVFGGVLNLFGIFVFMWMYKKKKQNEKCECFEEKQALSGEPSSQRP</sequence>
<dbReference type="GO" id="GO:0022857">
    <property type="term" value="F:transmembrane transporter activity"/>
    <property type="evidence" value="ECO:0007669"/>
    <property type="project" value="InterPro"/>
</dbReference>
<feature type="transmembrane region" description="Helical" evidence="6">
    <location>
        <begin position="172"/>
        <end position="193"/>
    </location>
</feature>
<keyword evidence="8" id="KW-1185">Reference proteome</keyword>
<evidence type="ECO:0000256" key="3">
    <source>
        <dbReference type="ARBA" id="ARBA00022989"/>
    </source>
</evidence>
<evidence type="ECO:0000313" key="8">
    <source>
        <dbReference type="Proteomes" id="UP000475862"/>
    </source>
</evidence>
<reference evidence="7 8" key="1">
    <citation type="submission" date="2019-08" db="EMBL/GenBank/DDBJ databases">
        <title>The genome of the soybean aphid Biotype 1, its phylome, world population structure and adaptation to the North American continent.</title>
        <authorList>
            <person name="Giordano R."/>
            <person name="Donthu R.K."/>
            <person name="Hernandez A.G."/>
            <person name="Wright C.L."/>
            <person name="Zimin A.V."/>
        </authorList>
    </citation>
    <scope>NUCLEOTIDE SEQUENCE [LARGE SCALE GENOMIC DNA]</scope>
    <source>
        <tissue evidence="7">Whole aphids</tissue>
    </source>
</reference>
<dbReference type="InterPro" id="IPR036259">
    <property type="entry name" value="MFS_trans_sf"/>
</dbReference>
<feature type="transmembrane region" description="Helical" evidence="6">
    <location>
        <begin position="437"/>
        <end position="459"/>
    </location>
</feature>
<dbReference type="SUPFAM" id="SSF103473">
    <property type="entry name" value="MFS general substrate transporter"/>
    <property type="match status" value="1"/>
</dbReference>
<name>A0A6G0TYV1_APHGL</name>
<evidence type="ECO:0000256" key="4">
    <source>
        <dbReference type="ARBA" id="ARBA00023136"/>
    </source>
</evidence>
<comment type="caution">
    <text evidence="7">The sequence shown here is derived from an EMBL/GenBank/DDBJ whole genome shotgun (WGS) entry which is preliminary data.</text>
</comment>
<gene>
    <name evidence="7" type="ORF">AGLY_004573</name>
</gene>
<dbReference type="Proteomes" id="UP000475862">
    <property type="component" value="Unassembled WGS sequence"/>
</dbReference>
<evidence type="ECO:0000256" key="2">
    <source>
        <dbReference type="ARBA" id="ARBA00022692"/>
    </source>
</evidence>
<feature type="transmembrane region" description="Helical" evidence="6">
    <location>
        <begin position="404"/>
        <end position="425"/>
    </location>
</feature>
<keyword evidence="2 6" id="KW-0812">Transmembrane</keyword>
<feature type="transmembrane region" description="Helical" evidence="6">
    <location>
        <begin position="347"/>
        <end position="370"/>
    </location>
</feature>
<feature type="transmembrane region" description="Helical" evidence="6">
    <location>
        <begin position="233"/>
        <end position="254"/>
    </location>
</feature>
<feature type="transmembrane region" description="Helical" evidence="6">
    <location>
        <begin position="137"/>
        <end position="160"/>
    </location>
</feature>
<feature type="region of interest" description="Disordered" evidence="5">
    <location>
        <begin position="1"/>
        <end position="20"/>
    </location>
</feature>
<protein>
    <recommendedName>
        <fullName evidence="9">Major facilitator superfamily (MFS) profile domain-containing protein</fullName>
    </recommendedName>
</protein>
<dbReference type="AlphaFoldDB" id="A0A6G0TYV1"/>
<evidence type="ECO:0000256" key="5">
    <source>
        <dbReference type="SAM" id="MobiDB-lite"/>
    </source>
</evidence>
<evidence type="ECO:0000256" key="1">
    <source>
        <dbReference type="ARBA" id="ARBA00004141"/>
    </source>
</evidence>
<organism evidence="7 8">
    <name type="scientific">Aphis glycines</name>
    <name type="common">Soybean aphid</name>
    <dbReference type="NCBI Taxonomy" id="307491"/>
    <lineage>
        <taxon>Eukaryota</taxon>
        <taxon>Metazoa</taxon>
        <taxon>Ecdysozoa</taxon>
        <taxon>Arthropoda</taxon>
        <taxon>Hexapoda</taxon>
        <taxon>Insecta</taxon>
        <taxon>Pterygota</taxon>
        <taxon>Neoptera</taxon>
        <taxon>Paraneoptera</taxon>
        <taxon>Hemiptera</taxon>
        <taxon>Sternorrhyncha</taxon>
        <taxon>Aphidomorpha</taxon>
        <taxon>Aphidoidea</taxon>
        <taxon>Aphididae</taxon>
        <taxon>Aphidini</taxon>
        <taxon>Aphis</taxon>
        <taxon>Aphis</taxon>
    </lineage>
</organism>
<evidence type="ECO:0000313" key="7">
    <source>
        <dbReference type="EMBL" id="KAE9541328.1"/>
    </source>
</evidence>
<dbReference type="GO" id="GO:0016020">
    <property type="term" value="C:membrane"/>
    <property type="evidence" value="ECO:0007669"/>
    <property type="project" value="UniProtKB-SubCell"/>
</dbReference>
<feature type="transmembrane region" description="Helical" evidence="6">
    <location>
        <begin position="311"/>
        <end position="327"/>
    </location>
</feature>
<dbReference type="PANTHER" id="PTHR23507">
    <property type="entry name" value="ZGC:174356"/>
    <property type="match status" value="1"/>
</dbReference>
<evidence type="ECO:0000256" key="6">
    <source>
        <dbReference type="SAM" id="Phobius"/>
    </source>
</evidence>
<dbReference type="PANTHER" id="PTHR23507:SF1">
    <property type="entry name" value="FI18259P1-RELATED"/>
    <property type="match status" value="1"/>
</dbReference>
<comment type="subcellular location">
    <subcellularLocation>
        <location evidence="1">Membrane</location>
        <topology evidence="1">Multi-pass membrane protein</topology>
    </subcellularLocation>
</comment>